<dbReference type="Proteomes" id="UP000541583">
    <property type="component" value="Unassembled WGS sequence"/>
</dbReference>
<accession>A0A1N6S4G7</accession>
<dbReference type="EMBL" id="JACHCA010000026">
    <property type="protein sequence ID" value="MBB6131594.1"/>
    <property type="molecule type" value="Genomic_DNA"/>
</dbReference>
<dbReference type="Proteomes" id="UP000548326">
    <property type="component" value="Unassembled WGS sequence"/>
</dbReference>
<evidence type="ECO:0000313" key="3">
    <source>
        <dbReference type="Proteomes" id="UP000541583"/>
    </source>
</evidence>
<evidence type="ECO:0000313" key="1">
    <source>
        <dbReference type="EMBL" id="MBB6108494.1"/>
    </source>
</evidence>
<dbReference type="OrthoDB" id="886726at2"/>
<comment type="caution">
    <text evidence="2">The sequence shown here is derived from an EMBL/GenBank/DDBJ whole genome shotgun (WGS) entry which is preliminary data.</text>
</comment>
<dbReference type="EMBL" id="JACHCB010000002">
    <property type="protein sequence ID" value="MBB6108494.1"/>
    <property type="molecule type" value="Genomic_DNA"/>
</dbReference>
<dbReference type="AlphaFoldDB" id="A0A1N6S4G7"/>
<sequence>MNPLKKVIYNCKQATLLIEKRQIRKLSFRESIELRIHLAGCSMCKLYNKQSQIINQMVLQLFHDTELQVSTLSLDENFKKELQDRIEGELNK</sequence>
<reference evidence="3 4" key="1">
    <citation type="submission" date="2020-08" db="EMBL/GenBank/DDBJ databases">
        <title>Genomic Encyclopedia of Type Strains, Phase IV (KMG-V): Genome sequencing to study the core and pangenomes of soil and plant-associated prokaryotes.</title>
        <authorList>
            <person name="Whitman W."/>
        </authorList>
    </citation>
    <scope>NUCLEOTIDE SEQUENCE [LARGE SCALE GENOMIC DNA]</scope>
    <source>
        <strain evidence="1 3">ANJLi2</strain>
        <strain evidence="2 4">MP601</strain>
    </source>
</reference>
<keyword evidence="3" id="KW-1185">Reference proteome</keyword>
<evidence type="ECO:0000313" key="4">
    <source>
        <dbReference type="Proteomes" id="UP000548326"/>
    </source>
</evidence>
<protein>
    <recommendedName>
        <fullName evidence="5">Zinc-finger</fullName>
    </recommendedName>
</protein>
<dbReference type="RefSeq" id="WP_076371170.1">
    <property type="nucleotide sequence ID" value="NZ_FTMG01000002.1"/>
</dbReference>
<gene>
    <name evidence="2" type="ORF">HDF22_005745</name>
    <name evidence="1" type="ORF">HDF23_001229</name>
</gene>
<name>A0A1N6S4G7_9SPHI</name>
<dbReference type="STRING" id="354630.SAMN05421821_102270"/>
<proteinExistence type="predicted"/>
<evidence type="ECO:0000313" key="2">
    <source>
        <dbReference type="EMBL" id="MBB6131594.1"/>
    </source>
</evidence>
<evidence type="ECO:0008006" key="5">
    <source>
        <dbReference type="Google" id="ProtNLM"/>
    </source>
</evidence>
<organism evidence="2 4">
    <name type="scientific">Mucilaginibacter lappiensis</name>
    <dbReference type="NCBI Taxonomy" id="354630"/>
    <lineage>
        <taxon>Bacteria</taxon>
        <taxon>Pseudomonadati</taxon>
        <taxon>Bacteroidota</taxon>
        <taxon>Sphingobacteriia</taxon>
        <taxon>Sphingobacteriales</taxon>
        <taxon>Sphingobacteriaceae</taxon>
        <taxon>Mucilaginibacter</taxon>
    </lineage>
</organism>